<accession>A0A3G5ADS7</accession>
<dbReference type="EMBL" id="MK072447">
    <property type="protein sequence ID" value="AYV85332.1"/>
    <property type="molecule type" value="Genomic_DNA"/>
</dbReference>
<name>A0A3G5ADS7_9VIRU</name>
<protein>
    <submittedName>
        <fullName evidence="1">Uncharacterized protein</fullName>
    </submittedName>
</protein>
<reference evidence="1" key="1">
    <citation type="submission" date="2018-10" db="EMBL/GenBank/DDBJ databases">
        <title>Hidden diversity of soil giant viruses.</title>
        <authorList>
            <person name="Schulz F."/>
            <person name="Alteio L."/>
            <person name="Goudeau D."/>
            <person name="Ryan E.M."/>
            <person name="Malmstrom R.R."/>
            <person name="Blanchard J."/>
            <person name="Woyke T."/>
        </authorList>
    </citation>
    <scope>NUCLEOTIDE SEQUENCE</scope>
    <source>
        <strain evidence="1">SAV1</strain>
    </source>
</reference>
<sequence>MAKSYQFNKNDKATISAKISIMLENGRKEIISKEELEKFPIGSLISYTNVNNTFKIGGFITKFSYDHFVYIDTSFSQKFRVRYKNILKMFAGCVFSTKNDFVSLVPAHQKVSNFPVVIGNVTVYYAKNNFDKKRYLHTQKVMTSMHWCNYFLNNSS</sequence>
<organism evidence="1">
    <name type="scientific">Satyrvirus sp</name>
    <dbReference type="NCBI Taxonomy" id="2487771"/>
    <lineage>
        <taxon>Viruses</taxon>
        <taxon>Varidnaviria</taxon>
        <taxon>Bamfordvirae</taxon>
        <taxon>Nucleocytoviricota</taxon>
        <taxon>Megaviricetes</taxon>
        <taxon>Imitervirales</taxon>
        <taxon>Mimiviridae</taxon>
        <taxon>Megamimivirinae</taxon>
    </lineage>
</organism>
<evidence type="ECO:0000313" key="1">
    <source>
        <dbReference type="EMBL" id="AYV85332.1"/>
    </source>
</evidence>
<gene>
    <name evidence="1" type="ORF">Satyrvirus11_14</name>
</gene>
<proteinExistence type="predicted"/>